<sequence>MAKLCRFVKLNDRFNAQVFTFILPGKITREFTPDTYSKEFVYGFQKWCVSFVRSERHIGTFLRLQTTSKDTKCRLDFAFTVVNKDHFTRNETCTVKNTEFTFENKSHGCKTVMEIDDIIQRKFIQDSGDILVEVEMRNITCLYEYNMKIHKEGQSRHGYGDRLESTYFTFGLFDWSISLFPDVTSTEADGSVAIQLQRHTSFDHLCNVRYRVILGEEGTFDSGELNQMLDASGFGDPFTVGASVSRLSLGRSSLKVKVEMESVVSVSEVSLPMCNKSKGRAHCYDRDKQAWMLETDTSGKYLSFRLYYTDISHVPRKFSRFVTWDLSILNGGKIVKLGTGPFSKYYVQQDLDEGFFMRTNISIDELSDPENDYVDPNDRKLTIYIHWIDSHLLVFPNYSTIDDVTRLHKHQMGREIMALQAENYALEKQLYSYQQSIAKTNALKTRQNSDPVRH</sequence>
<dbReference type="Gene3D" id="2.60.210.10">
    <property type="entry name" value="Apoptosis, Tumor Necrosis Factor Receptor Associated Protein 2, Chain A"/>
    <property type="match status" value="1"/>
</dbReference>
<dbReference type="EMBL" id="JAZGQO010000009">
    <property type="protein sequence ID" value="KAK6178586.1"/>
    <property type="molecule type" value="Genomic_DNA"/>
</dbReference>
<evidence type="ECO:0000259" key="1">
    <source>
        <dbReference type="Pfam" id="PF00917"/>
    </source>
</evidence>
<feature type="domain" description="MATH" evidence="1">
    <location>
        <begin position="36"/>
        <end position="135"/>
    </location>
</feature>
<dbReference type="SUPFAM" id="SSF49599">
    <property type="entry name" value="TRAF domain-like"/>
    <property type="match status" value="1"/>
</dbReference>
<dbReference type="InterPro" id="IPR008974">
    <property type="entry name" value="TRAF-like"/>
</dbReference>
<dbReference type="Proteomes" id="UP001347796">
    <property type="component" value="Unassembled WGS sequence"/>
</dbReference>
<dbReference type="AlphaFoldDB" id="A0AAN8PTJ4"/>
<dbReference type="CDD" id="cd00121">
    <property type="entry name" value="MATH"/>
    <property type="match status" value="1"/>
</dbReference>
<proteinExistence type="predicted"/>
<dbReference type="Pfam" id="PF00917">
    <property type="entry name" value="MATH"/>
    <property type="match status" value="1"/>
</dbReference>
<accession>A0AAN8PTJ4</accession>
<gene>
    <name evidence="2" type="ORF">SNE40_013341</name>
</gene>
<organism evidence="2 3">
    <name type="scientific">Patella caerulea</name>
    <name type="common">Rayed Mediterranean limpet</name>
    <dbReference type="NCBI Taxonomy" id="87958"/>
    <lineage>
        <taxon>Eukaryota</taxon>
        <taxon>Metazoa</taxon>
        <taxon>Spiralia</taxon>
        <taxon>Lophotrochozoa</taxon>
        <taxon>Mollusca</taxon>
        <taxon>Gastropoda</taxon>
        <taxon>Patellogastropoda</taxon>
        <taxon>Patelloidea</taxon>
        <taxon>Patellidae</taxon>
        <taxon>Patella</taxon>
    </lineage>
</organism>
<protein>
    <recommendedName>
        <fullName evidence="1">MATH domain-containing protein</fullName>
    </recommendedName>
</protein>
<comment type="caution">
    <text evidence="2">The sequence shown here is derived from an EMBL/GenBank/DDBJ whole genome shotgun (WGS) entry which is preliminary data.</text>
</comment>
<evidence type="ECO:0000313" key="3">
    <source>
        <dbReference type="Proteomes" id="UP001347796"/>
    </source>
</evidence>
<name>A0AAN8PTJ4_PATCE</name>
<reference evidence="2 3" key="1">
    <citation type="submission" date="2024-01" db="EMBL/GenBank/DDBJ databases">
        <title>The genome of the rayed Mediterranean limpet Patella caerulea (Linnaeus, 1758).</title>
        <authorList>
            <person name="Anh-Thu Weber A."/>
            <person name="Halstead-Nussloch G."/>
        </authorList>
    </citation>
    <scope>NUCLEOTIDE SEQUENCE [LARGE SCALE GENOMIC DNA]</scope>
    <source>
        <strain evidence="2">AATW-2023a</strain>
        <tissue evidence="2">Whole specimen</tissue>
    </source>
</reference>
<keyword evidence="3" id="KW-1185">Reference proteome</keyword>
<dbReference type="InterPro" id="IPR002083">
    <property type="entry name" value="MATH/TRAF_dom"/>
</dbReference>
<evidence type="ECO:0000313" key="2">
    <source>
        <dbReference type="EMBL" id="KAK6178586.1"/>
    </source>
</evidence>